<accession>A0A0G3HC79</accession>
<dbReference type="OrthoDB" id="3381577at2"/>
<name>A0A0G3HC79_9CORY</name>
<evidence type="ECO:0000313" key="3">
    <source>
        <dbReference type="Proteomes" id="UP000035548"/>
    </source>
</evidence>
<dbReference type="AlphaFoldDB" id="A0A0G3HC79"/>
<proteinExistence type="predicted"/>
<protein>
    <recommendedName>
        <fullName evidence="4">ATP/GTP-binding protein</fullName>
    </recommendedName>
</protein>
<sequence>MGRKNRRQRPELRQLPADGSSFYGTQRDGDLLYRHMGSARAVKYYVCPGCNQNIPPGIAHIVAWEDGRADFRRHWHRACFERRR</sequence>
<feature type="region of interest" description="Disordered" evidence="1">
    <location>
        <begin position="1"/>
        <end position="21"/>
    </location>
</feature>
<dbReference type="STRING" id="1072256.CUTER_04495"/>
<dbReference type="EMBL" id="CP011546">
    <property type="protein sequence ID" value="AKK10904.1"/>
    <property type="molecule type" value="Genomic_DNA"/>
</dbReference>
<keyword evidence="3" id="KW-1185">Reference proteome</keyword>
<evidence type="ECO:0000256" key="1">
    <source>
        <dbReference type="SAM" id="MobiDB-lite"/>
    </source>
</evidence>
<evidence type="ECO:0000313" key="2">
    <source>
        <dbReference type="EMBL" id="AKK10904.1"/>
    </source>
</evidence>
<reference evidence="3" key="2">
    <citation type="submission" date="2015-05" db="EMBL/GenBank/DDBJ databases">
        <title>Complete genome sequence of Corynebacterium uterequi DSM 45634, isolated from the uterus of a maiden mare.</title>
        <authorList>
            <person name="Ruckert C."/>
            <person name="Albersmeier A."/>
            <person name="Winkler A."/>
            <person name="Tauch A."/>
        </authorList>
    </citation>
    <scope>NUCLEOTIDE SEQUENCE [LARGE SCALE GENOMIC DNA]</scope>
    <source>
        <strain evidence="3">DSM 45634</strain>
    </source>
</reference>
<evidence type="ECO:0008006" key="4">
    <source>
        <dbReference type="Google" id="ProtNLM"/>
    </source>
</evidence>
<gene>
    <name evidence="2" type="ORF">CUTER_04495</name>
</gene>
<reference evidence="2 3" key="1">
    <citation type="journal article" date="2015" name="Genome Announc.">
        <title>Virulence Factor Genes Detected in the Complete Genome Sequence of Corynebacterium uterequi DSM 45634, Isolated from the Uterus of a Maiden Mare.</title>
        <authorList>
            <person name="Ruckert C."/>
            <person name="Kriete M."/>
            <person name="Jaenicke S."/>
            <person name="Winkler A."/>
            <person name="Tauch A."/>
        </authorList>
    </citation>
    <scope>NUCLEOTIDE SEQUENCE [LARGE SCALE GENOMIC DNA]</scope>
    <source>
        <strain evidence="2 3">DSM 45634</strain>
    </source>
</reference>
<dbReference type="RefSeq" id="WP_047259398.1">
    <property type="nucleotide sequence ID" value="NZ_CP011546.1"/>
</dbReference>
<dbReference type="KEGG" id="cut:CUTER_04495"/>
<organism evidence="2 3">
    <name type="scientific">Corynebacterium uterequi</name>
    <dbReference type="NCBI Taxonomy" id="1072256"/>
    <lineage>
        <taxon>Bacteria</taxon>
        <taxon>Bacillati</taxon>
        <taxon>Actinomycetota</taxon>
        <taxon>Actinomycetes</taxon>
        <taxon>Mycobacteriales</taxon>
        <taxon>Corynebacteriaceae</taxon>
        <taxon>Corynebacterium</taxon>
    </lineage>
</organism>
<dbReference type="Proteomes" id="UP000035548">
    <property type="component" value="Chromosome"/>
</dbReference>
<dbReference type="PATRIC" id="fig|1072256.5.peg.893"/>